<feature type="transmembrane region" description="Helical" evidence="6">
    <location>
        <begin position="233"/>
        <end position="253"/>
    </location>
</feature>
<dbReference type="InterPro" id="IPR035681">
    <property type="entry name" value="ComA-like_MBL"/>
</dbReference>
<feature type="transmembrane region" description="Helical" evidence="6">
    <location>
        <begin position="309"/>
        <end position="328"/>
    </location>
</feature>
<feature type="transmembrane region" description="Helical" evidence="6">
    <location>
        <begin position="265"/>
        <end position="280"/>
    </location>
</feature>
<dbReference type="PANTHER" id="PTHR30619:SF1">
    <property type="entry name" value="RECOMBINATION PROTEIN 2"/>
    <property type="match status" value="1"/>
</dbReference>
<evidence type="ECO:0000256" key="3">
    <source>
        <dbReference type="ARBA" id="ARBA00022692"/>
    </source>
</evidence>
<dbReference type="InterPro" id="IPR001279">
    <property type="entry name" value="Metallo-B-lactamas"/>
</dbReference>
<dbReference type="NCBIfam" id="TIGR00360">
    <property type="entry name" value="ComEC_N-term"/>
    <property type="match status" value="1"/>
</dbReference>
<feature type="domain" description="Metallo-beta-lactamase" evidence="7">
    <location>
        <begin position="512"/>
        <end position="722"/>
    </location>
</feature>
<comment type="caution">
    <text evidence="8">The sequence shown here is derived from an EMBL/GenBank/DDBJ whole genome shotgun (WGS) entry which is preliminary data.</text>
</comment>
<dbReference type="Pfam" id="PF13567">
    <property type="entry name" value="DUF4131"/>
    <property type="match status" value="1"/>
</dbReference>
<sequence>MPTHILFLAVSATLGVAAHSSFQVTFILYILLFFCFLFYRFNGQLNILLMNGVVLLVFYMAAYLSDMYHQTGYTGEESSFEITFSNQPSVDGNLLKAAVTTSTKEILQLRYTIPSEMEKKAIETNLQIGLICPATGALLEPEQNRNENSFNYKLYLQQQHIYWILKANSIVWADCRAGKKSIVTTFQQVRQAGITYVNVHFPPEAGSFVNALLFGDQTYIDEEVLTNYQRLGIVHLLAISGLHVSFLTGLLFYGGIRIGITREKMMMVILVCLPMYAILSGAAPSVLRACCMAMLFFLLLLWKKKVSASGTIGVVYLLLLFIQPSMLYNIGFQLSFAVTLAIIMSLTIVQSYPHKTMQLLIVSIVCQLAAVPILLYHFYEVSVLGVLLNVLYVPLYSAFLLPFSLVAFFTHLIFPSIGQLMIALLDQIFLLCNELAAYISRLPLASIVFGKPFPIIMLLLVFVIISLLIQWESVSLFKKKISIVVLVCILFFQYHIQKLNPYGEVVFIDIGQGDAILIKLPFNRGNYLIDTGGAITFPVADWQKKRKTYNTGEDVILPFLKSKGIHEIDKLILTHPDADHIGGAAEIIEHFNVKEVVIGEGGERMYRDKECIKWALAKHIPISTVKRGDNWSVAGAQFYILHPYQKDKDVNESSIVLAAKMGGLTWLLMGDAGEVTEQELLRALPGLRVDILKAGHHGSKTSSSKGFLEKVQPKVAIISAGKGNRYGHPHQQVIEEMEALHVTILRTDKKGAISYKYRHESGTFQTVLP</sequence>
<dbReference type="AlphaFoldDB" id="A0A398BGJ3"/>
<dbReference type="SMART" id="SM00849">
    <property type="entry name" value="Lactamase_B"/>
    <property type="match status" value="1"/>
</dbReference>
<protein>
    <submittedName>
        <fullName evidence="8">DNA internalization-related competence protein ComEC/Rec2</fullName>
    </submittedName>
</protein>
<feature type="transmembrane region" description="Helical" evidence="6">
    <location>
        <begin position="452"/>
        <end position="469"/>
    </location>
</feature>
<dbReference type="Pfam" id="PF03772">
    <property type="entry name" value="Competence"/>
    <property type="match status" value="1"/>
</dbReference>
<evidence type="ECO:0000256" key="6">
    <source>
        <dbReference type="SAM" id="Phobius"/>
    </source>
</evidence>
<dbReference type="Proteomes" id="UP000266016">
    <property type="component" value="Unassembled WGS sequence"/>
</dbReference>
<evidence type="ECO:0000313" key="8">
    <source>
        <dbReference type="EMBL" id="RID89485.1"/>
    </source>
</evidence>
<dbReference type="CDD" id="cd07731">
    <property type="entry name" value="ComA-like_MBL-fold"/>
    <property type="match status" value="1"/>
</dbReference>
<evidence type="ECO:0000256" key="2">
    <source>
        <dbReference type="ARBA" id="ARBA00022475"/>
    </source>
</evidence>
<keyword evidence="9" id="KW-1185">Reference proteome</keyword>
<keyword evidence="3 6" id="KW-0812">Transmembrane</keyword>
<dbReference type="NCBIfam" id="TIGR00361">
    <property type="entry name" value="ComEC_Rec2"/>
    <property type="match status" value="1"/>
</dbReference>
<reference evidence="8 9" key="1">
    <citation type="submission" date="2018-08" db="EMBL/GenBank/DDBJ databases">
        <title>Bacillus jemisoniae sp. nov., Bacillus chryseoplanitiae sp. nov., Bacillus resnikiae sp. nov., and Bacillus frankliniae sp. nov., isolated from Viking spacecraft and associated surfaces.</title>
        <authorList>
            <person name="Seuylemezian A."/>
            <person name="Vaishampayan P."/>
        </authorList>
    </citation>
    <scope>NUCLEOTIDE SEQUENCE [LARGE SCALE GENOMIC DNA]</scope>
    <source>
        <strain evidence="8 9">MA001</strain>
    </source>
</reference>
<evidence type="ECO:0000256" key="5">
    <source>
        <dbReference type="ARBA" id="ARBA00023136"/>
    </source>
</evidence>
<feature type="transmembrane region" description="Helical" evidence="6">
    <location>
        <begin position="359"/>
        <end position="379"/>
    </location>
</feature>
<evidence type="ECO:0000256" key="1">
    <source>
        <dbReference type="ARBA" id="ARBA00004651"/>
    </source>
</evidence>
<dbReference type="Gene3D" id="3.60.15.10">
    <property type="entry name" value="Ribonuclease Z/Hydroxyacylglutathione hydrolase-like"/>
    <property type="match status" value="1"/>
</dbReference>
<dbReference type="Pfam" id="PF00753">
    <property type="entry name" value="Lactamase_B"/>
    <property type="match status" value="1"/>
</dbReference>
<dbReference type="GO" id="GO:0005886">
    <property type="term" value="C:plasma membrane"/>
    <property type="evidence" value="ECO:0007669"/>
    <property type="project" value="UniProtKB-SubCell"/>
</dbReference>
<feature type="transmembrane region" description="Helical" evidence="6">
    <location>
        <begin position="334"/>
        <end position="352"/>
    </location>
</feature>
<dbReference type="EMBL" id="QWVS01000002">
    <property type="protein sequence ID" value="RID89485.1"/>
    <property type="molecule type" value="Genomic_DNA"/>
</dbReference>
<keyword evidence="2" id="KW-1003">Cell membrane</keyword>
<feature type="transmembrane region" description="Helical" evidence="6">
    <location>
        <begin position="391"/>
        <end position="414"/>
    </location>
</feature>
<accession>A0A398BGJ3</accession>
<name>A0A398BGJ3_9BACI</name>
<comment type="subcellular location">
    <subcellularLocation>
        <location evidence="1">Cell membrane</location>
        <topology evidence="1">Multi-pass membrane protein</topology>
    </subcellularLocation>
</comment>
<organism evidence="8 9">
    <name type="scientific">Peribacillus asahii</name>
    <dbReference type="NCBI Taxonomy" id="228899"/>
    <lineage>
        <taxon>Bacteria</taxon>
        <taxon>Bacillati</taxon>
        <taxon>Bacillota</taxon>
        <taxon>Bacilli</taxon>
        <taxon>Bacillales</taxon>
        <taxon>Bacillaceae</taxon>
        <taxon>Peribacillus</taxon>
    </lineage>
</organism>
<evidence type="ECO:0000313" key="9">
    <source>
        <dbReference type="Proteomes" id="UP000266016"/>
    </source>
</evidence>
<feature type="transmembrane region" description="Helical" evidence="6">
    <location>
        <begin position="421"/>
        <end position="440"/>
    </location>
</feature>
<dbReference type="InterPro" id="IPR036866">
    <property type="entry name" value="RibonucZ/Hydroxyglut_hydro"/>
</dbReference>
<dbReference type="PANTHER" id="PTHR30619">
    <property type="entry name" value="DNA INTERNALIZATION/COMPETENCE PROTEIN COMEC/REC2"/>
    <property type="match status" value="1"/>
</dbReference>
<dbReference type="InterPro" id="IPR052159">
    <property type="entry name" value="Competence_DNA_uptake"/>
</dbReference>
<feature type="transmembrane region" description="Helical" evidence="6">
    <location>
        <begin position="6"/>
        <end position="39"/>
    </location>
</feature>
<keyword evidence="5 6" id="KW-0472">Membrane</keyword>
<gene>
    <name evidence="8" type="ORF">D1953_02700</name>
</gene>
<proteinExistence type="predicted"/>
<dbReference type="SUPFAM" id="SSF56281">
    <property type="entry name" value="Metallo-hydrolase/oxidoreductase"/>
    <property type="match status" value="1"/>
</dbReference>
<keyword evidence="4 6" id="KW-1133">Transmembrane helix</keyword>
<dbReference type="GO" id="GO:0030420">
    <property type="term" value="P:establishment of competence for transformation"/>
    <property type="evidence" value="ECO:0007669"/>
    <property type="project" value="InterPro"/>
</dbReference>
<dbReference type="InterPro" id="IPR004477">
    <property type="entry name" value="ComEC_N"/>
</dbReference>
<evidence type="ECO:0000259" key="7">
    <source>
        <dbReference type="SMART" id="SM00849"/>
    </source>
</evidence>
<dbReference type="RefSeq" id="WP_119115593.1">
    <property type="nucleotide sequence ID" value="NZ_QWVS01000002.1"/>
</dbReference>
<evidence type="ECO:0000256" key="4">
    <source>
        <dbReference type="ARBA" id="ARBA00022989"/>
    </source>
</evidence>
<feature type="transmembrane region" description="Helical" evidence="6">
    <location>
        <begin position="46"/>
        <end position="64"/>
    </location>
</feature>
<dbReference type="InterPro" id="IPR025405">
    <property type="entry name" value="DUF4131"/>
</dbReference>
<dbReference type="InterPro" id="IPR004797">
    <property type="entry name" value="Competence_ComEC/Rec2"/>
</dbReference>